<evidence type="ECO:0000313" key="3">
    <source>
        <dbReference type="Proteomes" id="UP001500827"/>
    </source>
</evidence>
<feature type="compositionally biased region" description="Polar residues" evidence="1">
    <location>
        <begin position="18"/>
        <end position="30"/>
    </location>
</feature>
<sequence length="56" mass="6143">MSESERLANKSAVKTREATTSQTPKTQATKGGSRPSYGWRVNKKGGPLPDRPSVRR</sequence>
<keyword evidence="3" id="KW-1185">Reference proteome</keyword>
<organism evidence="2 3">
    <name type="scientific">Sphingomonas limnosediminicola</name>
    <dbReference type="NCBI Taxonomy" id="940133"/>
    <lineage>
        <taxon>Bacteria</taxon>
        <taxon>Pseudomonadati</taxon>
        <taxon>Pseudomonadota</taxon>
        <taxon>Alphaproteobacteria</taxon>
        <taxon>Sphingomonadales</taxon>
        <taxon>Sphingomonadaceae</taxon>
        <taxon>Sphingomonas</taxon>
    </lineage>
</organism>
<feature type="region of interest" description="Disordered" evidence="1">
    <location>
        <begin position="1"/>
        <end position="56"/>
    </location>
</feature>
<comment type="caution">
    <text evidence="2">The sequence shown here is derived from an EMBL/GenBank/DDBJ whole genome shotgun (WGS) entry which is preliminary data.</text>
</comment>
<protein>
    <submittedName>
        <fullName evidence="2">Uncharacterized protein</fullName>
    </submittedName>
</protein>
<dbReference type="EMBL" id="BAABBM010000001">
    <property type="protein sequence ID" value="GAA3894992.1"/>
    <property type="molecule type" value="Genomic_DNA"/>
</dbReference>
<gene>
    <name evidence="2" type="ORF">GCM10022276_12610</name>
</gene>
<reference evidence="3" key="1">
    <citation type="journal article" date="2019" name="Int. J. Syst. Evol. Microbiol.">
        <title>The Global Catalogue of Microorganisms (GCM) 10K type strain sequencing project: providing services to taxonomists for standard genome sequencing and annotation.</title>
        <authorList>
            <consortium name="The Broad Institute Genomics Platform"/>
            <consortium name="The Broad Institute Genome Sequencing Center for Infectious Disease"/>
            <person name="Wu L."/>
            <person name="Ma J."/>
        </authorList>
    </citation>
    <scope>NUCLEOTIDE SEQUENCE [LARGE SCALE GENOMIC DNA]</scope>
    <source>
        <strain evidence="3">JCM 17543</strain>
    </source>
</reference>
<accession>A0ABP7L4T3</accession>
<evidence type="ECO:0000313" key="2">
    <source>
        <dbReference type="EMBL" id="GAA3894992.1"/>
    </source>
</evidence>
<proteinExistence type="predicted"/>
<dbReference type="Proteomes" id="UP001500827">
    <property type="component" value="Unassembled WGS sequence"/>
</dbReference>
<name>A0ABP7L4T3_9SPHN</name>
<evidence type="ECO:0000256" key="1">
    <source>
        <dbReference type="SAM" id="MobiDB-lite"/>
    </source>
</evidence>